<dbReference type="Gene3D" id="3.10.490.10">
    <property type="entry name" value="Gamma-glutamyl cyclotransferase-like"/>
    <property type="match status" value="1"/>
</dbReference>
<dbReference type="CDD" id="cd06661">
    <property type="entry name" value="GGCT_like"/>
    <property type="match status" value="1"/>
</dbReference>
<dbReference type="PANTHER" id="PTHR12935:SF0">
    <property type="entry name" value="GAMMA-GLUTAMYLCYCLOTRANSFERASE"/>
    <property type="match status" value="1"/>
</dbReference>
<evidence type="ECO:0000256" key="3">
    <source>
        <dbReference type="PIRSR" id="PIRSR617939-1"/>
    </source>
</evidence>
<dbReference type="Proteomes" id="UP000887013">
    <property type="component" value="Unassembled WGS sequence"/>
</dbReference>
<evidence type="ECO:0000256" key="4">
    <source>
        <dbReference type="PIRSR" id="PIRSR617939-2"/>
    </source>
</evidence>
<evidence type="ECO:0000256" key="2">
    <source>
        <dbReference type="ARBA" id="ARBA00023239"/>
    </source>
</evidence>
<dbReference type="SUPFAM" id="SSF110857">
    <property type="entry name" value="Gamma-glutamyl cyclotransferase-like"/>
    <property type="match status" value="1"/>
</dbReference>
<comment type="caution">
    <text evidence="5">The sequence shown here is derived from an EMBL/GenBank/DDBJ whole genome shotgun (WGS) entry which is preliminary data.</text>
</comment>
<reference evidence="5" key="1">
    <citation type="submission" date="2020-08" db="EMBL/GenBank/DDBJ databases">
        <title>Multicomponent nature underlies the extraordinary mechanical properties of spider dragline silk.</title>
        <authorList>
            <person name="Kono N."/>
            <person name="Nakamura H."/>
            <person name="Mori M."/>
            <person name="Yoshida Y."/>
            <person name="Ohtoshi R."/>
            <person name="Malay A.D."/>
            <person name="Moran D.A.P."/>
            <person name="Tomita M."/>
            <person name="Numata K."/>
            <person name="Arakawa K."/>
        </authorList>
    </citation>
    <scope>NUCLEOTIDE SEQUENCE</scope>
</reference>
<keyword evidence="6" id="KW-1185">Reference proteome</keyword>
<evidence type="ECO:0000313" key="5">
    <source>
        <dbReference type="EMBL" id="GFU10683.1"/>
    </source>
</evidence>
<organism evidence="5 6">
    <name type="scientific">Nephila pilipes</name>
    <name type="common">Giant wood spider</name>
    <name type="synonym">Nephila maculata</name>
    <dbReference type="NCBI Taxonomy" id="299642"/>
    <lineage>
        <taxon>Eukaryota</taxon>
        <taxon>Metazoa</taxon>
        <taxon>Ecdysozoa</taxon>
        <taxon>Arthropoda</taxon>
        <taxon>Chelicerata</taxon>
        <taxon>Arachnida</taxon>
        <taxon>Araneae</taxon>
        <taxon>Araneomorphae</taxon>
        <taxon>Entelegynae</taxon>
        <taxon>Araneoidea</taxon>
        <taxon>Nephilidae</taxon>
        <taxon>Nephila</taxon>
    </lineage>
</organism>
<evidence type="ECO:0000313" key="6">
    <source>
        <dbReference type="Proteomes" id="UP000887013"/>
    </source>
</evidence>
<dbReference type="OrthoDB" id="2924818at2759"/>
<evidence type="ECO:0000256" key="1">
    <source>
        <dbReference type="ARBA" id="ARBA00012346"/>
    </source>
</evidence>
<dbReference type="Pfam" id="PF13772">
    <property type="entry name" value="AIG2_2"/>
    <property type="match status" value="1"/>
</dbReference>
<keyword evidence="2" id="KW-0456">Lyase</keyword>
<protein>
    <recommendedName>
        <fullName evidence="1">gamma-glutamylcyclotransferase</fullName>
        <ecNumber evidence="1">4.3.2.9</ecNumber>
    </recommendedName>
</protein>
<dbReference type="InterPro" id="IPR017939">
    <property type="entry name" value="G-Glutamylcylcotransferase"/>
</dbReference>
<dbReference type="InterPro" id="IPR036568">
    <property type="entry name" value="GGCT-like_sf"/>
</dbReference>
<dbReference type="EMBL" id="BMAW01125061">
    <property type="protein sequence ID" value="GFU10683.1"/>
    <property type="molecule type" value="Genomic_DNA"/>
</dbReference>
<proteinExistence type="predicted"/>
<gene>
    <name evidence="5" type="primary">GGCT_1</name>
    <name evidence="5" type="ORF">NPIL_71</name>
</gene>
<accession>A0A8X6QEX6</accession>
<dbReference type="GO" id="GO:0003839">
    <property type="term" value="F:gamma-glutamylcyclotransferase activity"/>
    <property type="evidence" value="ECO:0007669"/>
    <property type="project" value="UniProtKB-EC"/>
</dbReference>
<sequence>MHINCPSAQFKTFGELKNFKLSFVGYADTWKGSVATILETKDDSVWGVVWEISKEHEENLNKQENGYLALTVPIQTELQGILACKVYQSLKYKALGNDMPSYVYKAVCIAGAKEHGLPHHYIKRLESIIDNGYKGIVDIPIQFDS</sequence>
<feature type="active site" description="Proton acceptor" evidence="3">
    <location>
        <position position="64"/>
    </location>
</feature>
<dbReference type="EC" id="4.3.2.9" evidence="1"/>
<dbReference type="PANTHER" id="PTHR12935">
    <property type="entry name" value="GAMMA-GLUTAMYLCYCLOTRANSFERASE"/>
    <property type="match status" value="1"/>
</dbReference>
<dbReference type="InterPro" id="IPR013024">
    <property type="entry name" value="GGCT-like"/>
</dbReference>
<feature type="binding site" evidence="4">
    <location>
        <position position="104"/>
    </location>
    <ligand>
        <name>substrate</name>
    </ligand>
</feature>
<dbReference type="AlphaFoldDB" id="A0A8X6QEX6"/>
<name>A0A8X6QEX6_NEPPI</name>